<comment type="caution">
    <text evidence="1">The sequence shown here is derived from an EMBL/GenBank/DDBJ whole genome shotgun (WGS) entry which is preliminary data.</text>
</comment>
<protein>
    <submittedName>
        <fullName evidence="1">Acetoacetate decarboxylase</fullName>
    </submittedName>
</protein>
<dbReference type="InterPro" id="IPR010451">
    <property type="entry name" value="Acetoacetate_decarboxylase"/>
</dbReference>
<organism evidence="1 2">
    <name type="scientific">Hydrogenophaga electricum</name>
    <dbReference type="NCBI Taxonomy" id="1230953"/>
    <lineage>
        <taxon>Bacteria</taxon>
        <taxon>Pseudomonadati</taxon>
        <taxon>Pseudomonadota</taxon>
        <taxon>Betaproteobacteria</taxon>
        <taxon>Burkholderiales</taxon>
        <taxon>Comamonadaceae</taxon>
        <taxon>Hydrogenophaga</taxon>
    </lineage>
</organism>
<accession>A0ABQ6C757</accession>
<dbReference type="RefSeq" id="WP_284308971.1">
    <property type="nucleotide sequence ID" value="NZ_BSPB01000047.1"/>
</dbReference>
<sequence length="264" mass="28663">MNTLFDWNHRSFTAPFTASGRAAIVPPPPWHYAGWLLNVAFECQADTASALVPHSLGKPVGRGCVHFADWQACTDGHELADPVLAQYRETIIVLEVQRPDGNHCAYCPAIWVDQDISLIRGLLQGWPKKTGSTWLTRSLPLDHPAAAPLRAGRVLGASLAVKDRRLIEARAELTGRPGQGLGFLALPAVGAVGWPDLRQPTQLPQPHLVRPDIQHRVGGEWHEATATLQVFDHPHEELALLGPLQALTASAGWVGITVFGARDA</sequence>
<dbReference type="Pfam" id="PF06314">
    <property type="entry name" value="ADC"/>
    <property type="match status" value="1"/>
</dbReference>
<evidence type="ECO:0000313" key="2">
    <source>
        <dbReference type="Proteomes" id="UP001156903"/>
    </source>
</evidence>
<dbReference type="InterPro" id="IPR023375">
    <property type="entry name" value="ADC_dom_sf"/>
</dbReference>
<dbReference type="SUPFAM" id="SSF160104">
    <property type="entry name" value="Acetoacetate decarboxylase-like"/>
    <property type="match status" value="1"/>
</dbReference>
<proteinExistence type="predicted"/>
<keyword evidence="2" id="KW-1185">Reference proteome</keyword>
<dbReference type="Proteomes" id="UP001156903">
    <property type="component" value="Unassembled WGS sequence"/>
</dbReference>
<gene>
    <name evidence="1" type="ORF">GCM10007935_36280</name>
</gene>
<reference evidence="2" key="1">
    <citation type="journal article" date="2019" name="Int. J. Syst. Evol. Microbiol.">
        <title>The Global Catalogue of Microorganisms (GCM) 10K type strain sequencing project: providing services to taxonomists for standard genome sequencing and annotation.</title>
        <authorList>
            <consortium name="The Broad Institute Genomics Platform"/>
            <consortium name="The Broad Institute Genome Sequencing Center for Infectious Disease"/>
            <person name="Wu L."/>
            <person name="Ma J."/>
        </authorList>
    </citation>
    <scope>NUCLEOTIDE SEQUENCE [LARGE SCALE GENOMIC DNA]</scope>
    <source>
        <strain evidence="2">NBRC 109341</strain>
    </source>
</reference>
<dbReference type="EMBL" id="BSPB01000047">
    <property type="protein sequence ID" value="GLS16188.1"/>
    <property type="molecule type" value="Genomic_DNA"/>
</dbReference>
<evidence type="ECO:0000313" key="1">
    <source>
        <dbReference type="EMBL" id="GLS16188.1"/>
    </source>
</evidence>
<dbReference type="Gene3D" id="2.40.400.10">
    <property type="entry name" value="Acetoacetate decarboxylase-like"/>
    <property type="match status" value="1"/>
</dbReference>
<name>A0ABQ6C757_9BURK</name>